<protein>
    <submittedName>
        <fullName evidence="3">Uncharacterized protein</fullName>
    </submittedName>
</protein>
<keyword evidence="2" id="KW-1133">Transmembrane helix</keyword>
<sequence>MPTSKELMQRAGQILLYDIGFCVYVFVFIGAFAFNCAGMGWASECQGATLPNVSGAFMLLYAWLAVTFAVLWYCSMACDSFCGSLFKMKPQPQPAQQNRGLARVIFGKTMLGAPVAQMMSGGTAGVVQPTHPPPPGPVYGQPVAAAAAGAGPAPTAFGSPQGKPGAPTAQERARQGVGQGVAMAGHGLQAIGRMIGGTRKS</sequence>
<organism evidence="3">
    <name type="scientific">Alexandrium andersonii</name>
    <dbReference type="NCBI Taxonomy" id="327968"/>
    <lineage>
        <taxon>Eukaryota</taxon>
        <taxon>Sar</taxon>
        <taxon>Alveolata</taxon>
        <taxon>Dinophyceae</taxon>
        <taxon>Gonyaulacales</taxon>
        <taxon>Pyrocystaceae</taxon>
        <taxon>Alexandrium</taxon>
    </lineage>
</organism>
<dbReference type="EMBL" id="HBGQ01078361">
    <property type="protein sequence ID" value="CAD9503445.1"/>
    <property type="molecule type" value="Transcribed_RNA"/>
</dbReference>
<reference evidence="3" key="1">
    <citation type="submission" date="2021-01" db="EMBL/GenBank/DDBJ databases">
        <authorList>
            <person name="Corre E."/>
            <person name="Pelletier E."/>
            <person name="Niang G."/>
            <person name="Scheremetjew M."/>
            <person name="Finn R."/>
            <person name="Kale V."/>
            <person name="Holt S."/>
            <person name="Cochrane G."/>
            <person name="Meng A."/>
            <person name="Brown T."/>
            <person name="Cohen L."/>
        </authorList>
    </citation>
    <scope>NUCLEOTIDE SEQUENCE</scope>
    <source>
        <strain evidence="3">CCMP2222</strain>
    </source>
</reference>
<evidence type="ECO:0000256" key="1">
    <source>
        <dbReference type="SAM" id="MobiDB-lite"/>
    </source>
</evidence>
<keyword evidence="2" id="KW-0472">Membrane</keyword>
<proteinExistence type="predicted"/>
<keyword evidence="2" id="KW-0812">Transmembrane</keyword>
<feature type="transmembrane region" description="Helical" evidence="2">
    <location>
        <begin position="53"/>
        <end position="74"/>
    </location>
</feature>
<gene>
    <name evidence="3" type="ORF">AAND1436_LOCUS37466</name>
</gene>
<feature type="transmembrane region" description="Helical" evidence="2">
    <location>
        <begin position="21"/>
        <end position="41"/>
    </location>
</feature>
<evidence type="ECO:0000313" key="3">
    <source>
        <dbReference type="EMBL" id="CAD9503445.1"/>
    </source>
</evidence>
<feature type="region of interest" description="Disordered" evidence="1">
    <location>
        <begin position="150"/>
        <end position="177"/>
    </location>
</feature>
<accession>A0A7S2HYK6</accession>
<dbReference type="AlphaFoldDB" id="A0A7S2HYK6"/>
<name>A0A7S2HYK6_9DINO</name>
<evidence type="ECO:0000256" key="2">
    <source>
        <dbReference type="SAM" id="Phobius"/>
    </source>
</evidence>